<proteinExistence type="predicted"/>
<accession>A0A1D1VHT7</accession>
<keyword evidence="2" id="KW-1185">Reference proteome</keyword>
<gene>
    <name evidence="1" type="primary">RvY_11960-1</name>
    <name evidence="1" type="synonym">RvY_11960.1</name>
    <name evidence="1" type="ORF">RvY_11960</name>
</gene>
<protein>
    <submittedName>
        <fullName evidence="1">Uncharacterized protein</fullName>
    </submittedName>
</protein>
<dbReference type="EMBL" id="BDGG01000007">
    <property type="protein sequence ID" value="GAV01217.1"/>
    <property type="molecule type" value="Genomic_DNA"/>
</dbReference>
<dbReference type="AlphaFoldDB" id="A0A1D1VHT7"/>
<dbReference type="Proteomes" id="UP000186922">
    <property type="component" value="Unassembled WGS sequence"/>
</dbReference>
<name>A0A1D1VHT7_RAMVA</name>
<sequence>MDVKPIQEVIIPTEWVCRSGSPVCELLLQSLDEAAHQSLFSIQPDSFVRRRGQSFQSTTLKILLFIEVVCGIDCDLQRQLL</sequence>
<comment type="caution">
    <text evidence="1">The sequence shown here is derived from an EMBL/GenBank/DDBJ whole genome shotgun (WGS) entry which is preliminary data.</text>
</comment>
<evidence type="ECO:0000313" key="2">
    <source>
        <dbReference type="Proteomes" id="UP000186922"/>
    </source>
</evidence>
<reference evidence="1 2" key="1">
    <citation type="journal article" date="2016" name="Nat. Commun.">
        <title>Extremotolerant tardigrade genome and improved radiotolerance of human cultured cells by tardigrade-unique protein.</title>
        <authorList>
            <person name="Hashimoto T."/>
            <person name="Horikawa D.D."/>
            <person name="Saito Y."/>
            <person name="Kuwahara H."/>
            <person name="Kozuka-Hata H."/>
            <person name="Shin-I T."/>
            <person name="Minakuchi Y."/>
            <person name="Ohishi K."/>
            <person name="Motoyama A."/>
            <person name="Aizu T."/>
            <person name="Enomoto A."/>
            <person name="Kondo K."/>
            <person name="Tanaka S."/>
            <person name="Hara Y."/>
            <person name="Koshikawa S."/>
            <person name="Sagara H."/>
            <person name="Miura T."/>
            <person name="Yokobori S."/>
            <person name="Miyagawa K."/>
            <person name="Suzuki Y."/>
            <person name="Kubo T."/>
            <person name="Oyama M."/>
            <person name="Kohara Y."/>
            <person name="Fujiyama A."/>
            <person name="Arakawa K."/>
            <person name="Katayama T."/>
            <person name="Toyoda A."/>
            <person name="Kunieda T."/>
        </authorList>
    </citation>
    <scope>NUCLEOTIDE SEQUENCE [LARGE SCALE GENOMIC DNA]</scope>
    <source>
        <strain evidence="1 2">YOKOZUNA-1</strain>
    </source>
</reference>
<evidence type="ECO:0000313" key="1">
    <source>
        <dbReference type="EMBL" id="GAV01217.1"/>
    </source>
</evidence>
<organism evidence="1 2">
    <name type="scientific">Ramazzottius varieornatus</name>
    <name type="common">Water bear</name>
    <name type="synonym">Tardigrade</name>
    <dbReference type="NCBI Taxonomy" id="947166"/>
    <lineage>
        <taxon>Eukaryota</taxon>
        <taxon>Metazoa</taxon>
        <taxon>Ecdysozoa</taxon>
        <taxon>Tardigrada</taxon>
        <taxon>Eutardigrada</taxon>
        <taxon>Parachela</taxon>
        <taxon>Hypsibioidea</taxon>
        <taxon>Ramazzottiidae</taxon>
        <taxon>Ramazzottius</taxon>
    </lineage>
</organism>